<protein>
    <submittedName>
        <fullName evidence="3">Cupin domain-containing protein</fullName>
    </submittedName>
</protein>
<keyword evidence="1" id="KW-0732">Signal</keyword>
<dbReference type="PANTHER" id="PTHR38599:SF1">
    <property type="entry name" value="CUPIN DOMAIN PROTEIN (AFU_ORTHOLOGUE AFUA_3G13620)"/>
    <property type="match status" value="1"/>
</dbReference>
<feature type="domain" description="Cupin type-2" evidence="2">
    <location>
        <begin position="53"/>
        <end position="113"/>
    </location>
</feature>
<evidence type="ECO:0000313" key="4">
    <source>
        <dbReference type="Proteomes" id="UP001202117"/>
    </source>
</evidence>
<accession>A0ABS9RRQ8</accession>
<dbReference type="Proteomes" id="UP001202117">
    <property type="component" value="Unassembled WGS sequence"/>
</dbReference>
<sequence length="135" mass="14416">MITTSRIVPLLAAGALTAVSALGTAFADETPKLTEILKSPLAIADGNEVIVSHVDYPPGFTSPVHYHTGHVVVYILEGSGAMEVDGEVRNGGPGDVIEELPEKVMVMRNESESEWLRFVVFQVGPEGAPFIVKTE</sequence>
<organism evidence="3 4">
    <name type="scientific">Halomonas flagellata</name>
    <dbReference type="NCBI Taxonomy" id="2920385"/>
    <lineage>
        <taxon>Bacteria</taxon>
        <taxon>Pseudomonadati</taxon>
        <taxon>Pseudomonadota</taxon>
        <taxon>Gammaproteobacteria</taxon>
        <taxon>Oceanospirillales</taxon>
        <taxon>Halomonadaceae</taxon>
        <taxon>Halomonas</taxon>
    </lineage>
</organism>
<dbReference type="Pfam" id="PF07883">
    <property type="entry name" value="Cupin_2"/>
    <property type="match status" value="1"/>
</dbReference>
<reference evidence="3 4" key="1">
    <citation type="submission" date="2022-02" db="EMBL/GenBank/DDBJ databases">
        <title>Halomonas fukangensis sp. nov., a halophilic bacterium isolated from a bulk soil of Kalidium foliatum at Fukang.</title>
        <authorList>
            <person name="Huang Y."/>
        </authorList>
    </citation>
    <scope>NUCLEOTIDE SEQUENCE [LARGE SCALE GENOMIC DNA]</scope>
    <source>
        <strain evidence="3 4">EGI 63088</strain>
    </source>
</reference>
<dbReference type="EMBL" id="JAKVPY010000005">
    <property type="protein sequence ID" value="MCH4562520.1"/>
    <property type="molecule type" value="Genomic_DNA"/>
</dbReference>
<evidence type="ECO:0000256" key="1">
    <source>
        <dbReference type="SAM" id="SignalP"/>
    </source>
</evidence>
<feature type="chain" id="PRO_5045605301" evidence="1">
    <location>
        <begin position="28"/>
        <end position="135"/>
    </location>
</feature>
<dbReference type="PANTHER" id="PTHR38599">
    <property type="entry name" value="CUPIN DOMAIN PROTEIN (AFU_ORTHOLOGUE AFUA_3G13620)"/>
    <property type="match status" value="1"/>
</dbReference>
<evidence type="ECO:0000313" key="3">
    <source>
        <dbReference type="EMBL" id="MCH4562520.1"/>
    </source>
</evidence>
<dbReference type="InterPro" id="IPR013096">
    <property type="entry name" value="Cupin_2"/>
</dbReference>
<dbReference type="InterPro" id="IPR014710">
    <property type="entry name" value="RmlC-like_jellyroll"/>
</dbReference>
<gene>
    <name evidence="3" type="ORF">MKP05_05140</name>
</gene>
<dbReference type="SUPFAM" id="SSF51182">
    <property type="entry name" value="RmlC-like cupins"/>
    <property type="match status" value="1"/>
</dbReference>
<comment type="caution">
    <text evidence="3">The sequence shown here is derived from an EMBL/GenBank/DDBJ whole genome shotgun (WGS) entry which is preliminary data.</text>
</comment>
<dbReference type="InterPro" id="IPR011051">
    <property type="entry name" value="RmlC_Cupin_sf"/>
</dbReference>
<dbReference type="Gene3D" id="2.60.120.10">
    <property type="entry name" value="Jelly Rolls"/>
    <property type="match status" value="1"/>
</dbReference>
<dbReference type="RefSeq" id="WP_240567330.1">
    <property type="nucleotide sequence ID" value="NZ_JAKVPY010000005.1"/>
</dbReference>
<evidence type="ECO:0000259" key="2">
    <source>
        <dbReference type="Pfam" id="PF07883"/>
    </source>
</evidence>
<keyword evidence="4" id="KW-1185">Reference proteome</keyword>
<proteinExistence type="predicted"/>
<feature type="signal peptide" evidence="1">
    <location>
        <begin position="1"/>
        <end position="27"/>
    </location>
</feature>
<name>A0ABS9RRQ8_9GAMM</name>